<dbReference type="GO" id="GO:0004386">
    <property type="term" value="F:helicase activity"/>
    <property type="evidence" value="ECO:0007669"/>
    <property type="project" value="UniProtKB-KW"/>
</dbReference>
<evidence type="ECO:0000313" key="13">
    <source>
        <dbReference type="EMBL" id="GAV21855.1"/>
    </source>
</evidence>
<dbReference type="InterPro" id="IPR040980">
    <property type="entry name" value="SWI2_SNF2"/>
</dbReference>
<evidence type="ECO:0000256" key="4">
    <source>
        <dbReference type="ARBA" id="ARBA00022722"/>
    </source>
</evidence>
<dbReference type="CDD" id="cd22332">
    <property type="entry name" value="HsdR_N"/>
    <property type="match status" value="1"/>
</dbReference>
<dbReference type="InterPro" id="IPR004473">
    <property type="entry name" value="Restrct_endonuc_typeI_HsdR"/>
</dbReference>
<dbReference type="SUPFAM" id="SSF52540">
    <property type="entry name" value="P-loop containing nucleoside triphosphate hydrolases"/>
    <property type="match status" value="2"/>
</dbReference>
<organism evidence="13 14">
    <name type="scientific">Carboxydothermus pertinax</name>
    <dbReference type="NCBI Taxonomy" id="870242"/>
    <lineage>
        <taxon>Bacteria</taxon>
        <taxon>Bacillati</taxon>
        <taxon>Bacillota</taxon>
        <taxon>Clostridia</taxon>
        <taxon>Thermoanaerobacterales</taxon>
        <taxon>Thermoanaerobacteraceae</taxon>
        <taxon>Carboxydothermus</taxon>
    </lineage>
</organism>
<evidence type="ECO:0000256" key="8">
    <source>
        <dbReference type="ARBA" id="ARBA00022801"/>
    </source>
</evidence>
<protein>
    <recommendedName>
        <fullName evidence="11">Type I restriction enzyme endonuclease subunit</fullName>
        <shortName evidence="11">R protein</shortName>
        <ecNumber evidence="11">3.1.21.3</ecNumber>
    </recommendedName>
    <alternativeName>
        <fullName evidence="11">Type-1 restriction enzyme R protein</fullName>
    </alternativeName>
</protein>
<evidence type="ECO:0000256" key="3">
    <source>
        <dbReference type="ARBA" id="ARBA00011296"/>
    </source>
</evidence>
<dbReference type="Pfam" id="PF18766">
    <property type="entry name" value="SWI2_SNF2"/>
    <property type="match status" value="1"/>
</dbReference>
<comment type="caution">
    <text evidence="13">The sequence shown here is derived from an EMBL/GenBank/DDBJ whole genome shotgun (WGS) entry which is preliminary data.</text>
</comment>
<dbReference type="Gene3D" id="3.40.50.300">
    <property type="entry name" value="P-loop containing nucleotide triphosphate hydrolases"/>
    <property type="match status" value="3"/>
</dbReference>
<evidence type="ECO:0000256" key="10">
    <source>
        <dbReference type="ARBA" id="ARBA00023125"/>
    </source>
</evidence>
<evidence type="ECO:0000256" key="2">
    <source>
        <dbReference type="ARBA" id="ARBA00008598"/>
    </source>
</evidence>
<dbReference type="RefSeq" id="WP_075858298.1">
    <property type="nucleotide sequence ID" value="NZ_BDJK01000006.1"/>
</dbReference>
<dbReference type="GO" id="GO:0009307">
    <property type="term" value="P:DNA restriction-modification system"/>
    <property type="evidence" value="ECO:0007669"/>
    <property type="project" value="UniProtKB-KW"/>
</dbReference>
<comment type="subunit">
    <text evidence="3 11">The type I restriction/modification system is composed of three polypeptides R, M and S.</text>
</comment>
<dbReference type="Proteomes" id="UP000187485">
    <property type="component" value="Unassembled WGS sequence"/>
</dbReference>
<dbReference type="Gene3D" id="3.90.1570.50">
    <property type="match status" value="1"/>
</dbReference>
<keyword evidence="10 11" id="KW-0238">DNA-binding</keyword>
<dbReference type="SMART" id="SM00487">
    <property type="entry name" value="DEXDc"/>
    <property type="match status" value="1"/>
</dbReference>
<dbReference type="InterPro" id="IPR007409">
    <property type="entry name" value="Restrct_endonuc_type1_HsdR_N"/>
</dbReference>
<evidence type="ECO:0000256" key="9">
    <source>
        <dbReference type="ARBA" id="ARBA00022840"/>
    </source>
</evidence>
<feature type="domain" description="Helicase ATP-binding" evidence="12">
    <location>
        <begin position="282"/>
        <end position="469"/>
    </location>
</feature>
<reference evidence="14" key="1">
    <citation type="submission" date="2016-12" db="EMBL/GenBank/DDBJ databases">
        <title>Draft Genome Sequences od Carboxydothermus pertinax and islandicus, Hydrogenogenic Carboxydotrophic Bacteria.</title>
        <authorList>
            <person name="Fukuyama Y."/>
            <person name="Ohmae K."/>
            <person name="Yoneda Y."/>
            <person name="Yoshida T."/>
            <person name="Sako Y."/>
        </authorList>
    </citation>
    <scope>NUCLEOTIDE SEQUENCE [LARGE SCALE GENOMIC DNA]</scope>
    <source>
        <strain evidence="14">Ug1</strain>
    </source>
</reference>
<dbReference type="NCBIfam" id="TIGR00348">
    <property type="entry name" value="hsdR"/>
    <property type="match status" value="1"/>
</dbReference>
<dbReference type="OrthoDB" id="9758243at2"/>
<dbReference type="InterPro" id="IPR027417">
    <property type="entry name" value="P-loop_NTPase"/>
</dbReference>
<dbReference type="STRING" id="870242.cpu_03650"/>
<dbReference type="InterPro" id="IPR051268">
    <property type="entry name" value="Type-I_R_enzyme_R_subunit"/>
</dbReference>
<gene>
    <name evidence="13" type="ORF">cpu_03650</name>
</gene>
<name>A0A1L8CSE2_9THEO</name>
<keyword evidence="14" id="KW-1185">Reference proteome</keyword>
<dbReference type="CDD" id="cd18800">
    <property type="entry name" value="SF2_C_EcoR124I-like"/>
    <property type="match status" value="1"/>
</dbReference>
<evidence type="ECO:0000256" key="6">
    <source>
        <dbReference type="ARBA" id="ARBA00022747"/>
    </source>
</evidence>
<keyword evidence="7" id="KW-0255">Endonuclease</keyword>
<accession>A0A1L8CSE2</accession>
<keyword evidence="5 11" id="KW-0547">Nucleotide-binding</keyword>
<dbReference type="EC" id="3.1.21.3" evidence="11"/>
<keyword evidence="4" id="KW-0540">Nuclease</keyword>
<keyword evidence="8 11" id="KW-0378">Hydrolase</keyword>
<proteinExistence type="inferred from homology"/>
<dbReference type="GO" id="GO:0005524">
    <property type="term" value="F:ATP binding"/>
    <property type="evidence" value="ECO:0007669"/>
    <property type="project" value="UniProtKB-KW"/>
</dbReference>
<dbReference type="InterPro" id="IPR014001">
    <property type="entry name" value="Helicase_ATP-bd"/>
</dbReference>
<evidence type="ECO:0000256" key="7">
    <source>
        <dbReference type="ARBA" id="ARBA00022759"/>
    </source>
</evidence>
<keyword evidence="6 11" id="KW-0680">Restriction system</keyword>
<dbReference type="REBASE" id="186963">
    <property type="entry name" value="CpeUg1ORF3630P"/>
</dbReference>
<comment type="catalytic activity">
    <reaction evidence="1 11">
        <text>Endonucleolytic cleavage of DNA to give random double-stranded fragments with terminal 5'-phosphates, ATP is simultaneously hydrolyzed.</text>
        <dbReference type="EC" id="3.1.21.3"/>
    </reaction>
</comment>
<evidence type="ECO:0000259" key="12">
    <source>
        <dbReference type="PROSITE" id="PS51192"/>
    </source>
</evidence>
<dbReference type="Pfam" id="PF11867">
    <property type="entry name" value="T1RH-like_C"/>
    <property type="match status" value="1"/>
</dbReference>
<evidence type="ECO:0000313" key="14">
    <source>
        <dbReference type="Proteomes" id="UP000187485"/>
    </source>
</evidence>
<dbReference type="AlphaFoldDB" id="A0A1L8CSE2"/>
<evidence type="ECO:0000256" key="5">
    <source>
        <dbReference type="ARBA" id="ARBA00022741"/>
    </source>
</evidence>
<dbReference type="Pfam" id="PF22679">
    <property type="entry name" value="T1R_D3-like"/>
    <property type="match status" value="1"/>
</dbReference>
<dbReference type="InterPro" id="IPR021810">
    <property type="entry name" value="T1RH-like_C"/>
</dbReference>
<dbReference type="Pfam" id="PF04313">
    <property type="entry name" value="HSDR_N"/>
    <property type="match status" value="1"/>
</dbReference>
<evidence type="ECO:0000256" key="11">
    <source>
        <dbReference type="RuleBase" id="RU364115"/>
    </source>
</evidence>
<dbReference type="EMBL" id="BDJK01000006">
    <property type="protein sequence ID" value="GAV21855.1"/>
    <property type="molecule type" value="Genomic_DNA"/>
</dbReference>
<dbReference type="PANTHER" id="PTHR30195:SF15">
    <property type="entry name" value="TYPE I RESTRICTION ENZYME HINDI ENDONUCLEASE SUBUNIT"/>
    <property type="match status" value="1"/>
</dbReference>
<dbReference type="CDD" id="cd18030">
    <property type="entry name" value="DEXHc_RE_I_HsdR"/>
    <property type="match status" value="1"/>
</dbReference>
<dbReference type="GO" id="GO:0009035">
    <property type="term" value="F:type I site-specific deoxyribonuclease activity"/>
    <property type="evidence" value="ECO:0007669"/>
    <property type="project" value="UniProtKB-EC"/>
</dbReference>
<evidence type="ECO:0000256" key="1">
    <source>
        <dbReference type="ARBA" id="ARBA00000851"/>
    </source>
</evidence>
<sequence>MNLNQNFESVVEEAAINWFCDIGYEYLPGSEIPVEDREDFREVILKNRLYNALIKINPGLPLSCIEDAIRQLKNFQYPRIELNNREIHKIYRNGAIVTRRRSDGEEVGEIVKIFDYENPENNDFLVCNQVKIKGTGVRIPDIVVYINGLPVGVFELKNPLDETATIEGAYRQLELYKRDIPDLFAYNEICAVSDGTEAKAGTLTASWERFAAWKSIDGVQKIEGMPALEVLIKGMFAKNRVLDLIRNFITFTMAKDEVVKIMAMYHQYYGVNRAVEETIRAVSPTGDRRIGTFWHTQGSGKSLSMVFYTGKIIELKELQNPTVVVITDRNDLDDQLYNTFCSASDLIPYPKQIESVEDLKEKLSQVAAGGIFFTTIQKFQAETDESLEIRDPKLKRSINKGKTYPLLSDRSNIIVIVDEAHRSHYEFIDGFARNIRQAFPNASFIGFTGTPIDFEDKSTLQVFGDYISIYDMKQAVEDKAIVPIYYEGRLVKLHLINEDIDREFEEVTEGEEEEVKNKLKTKWAALEALVGTQERLETIAKDIVEYFEERCKVLEGKGMIVCMSRRICVDLYNEIIKLRPHWHSDDLDKGVIKIVMSGNASKDPKEFLPHLYTKSQIKEIEKRMKDPNDPLKLVIVRDMWLTGFDVPCLHTMYIDKPMKGHNLMQAIARVNRVFRDKPAGLVVDYIGIADDLKRALANYTRSTGKEAATLPIDEAIRIMQEKYDIVCSYFHGIDFSDWEEKSAGDKLYLLKQAMELINKDETTKKDFLEQCMALSKAFALVVPRKEAMHIRSEVAFFQAVRSNVVKYTPPKGLSIEELDSAVKQIISKGVAASDKPIDIFDAAGLKKPDLSILSEEFLDELMGYENKNLQIEVLRKLLNDEIRAKSRKNQVKYSSFKEMIEKVLNQYHNRAITSAEVIKHLIDLAREMRHMDQRAKEMDLTEEEIAFYDIVSQGREAILKDEDAKEIAREVVRIIKSKTEGQVDWTIKENIKASIRATVKRLLRRKGFKDQEELDNVVKLIIEQAVYLFEDAA</sequence>
<dbReference type="GO" id="GO:0003677">
    <property type="term" value="F:DNA binding"/>
    <property type="evidence" value="ECO:0007669"/>
    <property type="project" value="UniProtKB-KW"/>
</dbReference>
<dbReference type="PROSITE" id="PS51192">
    <property type="entry name" value="HELICASE_ATP_BIND_1"/>
    <property type="match status" value="1"/>
</dbReference>
<comment type="similarity">
    <text evidence="2 11">Belongs to the HsdR family.</text>
</comment>
<keyword evidence="13" id="KW-0347">Helicase</keyword>
<dbReference type="InterPro" id="IPR055180">
    <property type="entry name" value="HsdR_RecA-like_helicase_dom_2"/>
</dbReference>
<dbReference type="PANTHER" id="PTHR30195">
    <property type="entry name" value="TYPE I SITE-SPECIFIC DEOXYRIBONUCLEASE PROTEIN SUBUNIT M AND R"/>
    <property type="match status" value="1"/>
</dbReference>
<comment type="function">
    <text evidence="11">Subunit R is required for both nuclease and ATPase activities, but not for modification.</text>
</comment>
<keyword evidence="9 11" id="KW-0067">ATP-binding</keyword>